<organism evidence="2 3">
    <name type="scientific">Candidatus Pullibacteroides excrementavium</name>
    <dbReference type="NCBI Taxonomy" id="2840905"/>
    <lineage>
        <taxon>Bacteria</taxon>
        <taxon>Pseudomonadati</taxon>
        <taxon>Bacteroidota</taxon>
        <taxon>Bacteroidia</taxon>
        <taxon>Bacteroidales</taxon>
        <taxon>Candidatus Pullibacteroides</taxon>
    </lineage>
</organism>
<name>A0A9D9DTK8_9BACT</name>
<comment type="caution">
    <text evidence="2">The sequence shown here is derived from an EMBL/GenBank/DDBJ whole genome shotgun (WGS) entry which is preliminary data.</text>
</comment>
<comment type="similarity">
    <text evidence="1">Belongs to the Iojap/RsfS family.</text>
</comment>
<dbReference type="InterPro" id="IPR043519">
    <property type="entry name" value="NT_sf"/>
</dbReference>
<sequence>MLEKKGIRVVSMDLREVPGASFDFFVICEGTSGPQVRAIADGIEEKVYEQFQAPALHSEGYANAEWVLIDFGGIVAHVFLDSVRQHYRLEELWGDAPVHFYNDND</sequence>
<dbReference type="PANTHER" id="PTHR21043">
    <property type="entry name" value="IOJAP SUPERFAMILY ORTHOLOG"/>
    <property type="match status" value="1"/>
</dbReference>
<protein>
    <submittedName>
        <fullName evidence="2">Ribosome silencing factor</fullName>
    </submittedName>
</protein>
<dbReference type="GO" id="GO:0090071">
    <property type="term" value="P:negative regulation of ribosome biogenesis"/>
    <property type="evidence" value="ECO:0007669"/>
    <property type="project" value="TreeGrafter"/>
</dbReference>
<dbReference type="Proteomes" id="UP000823612">
    <property type="component" value="Unassembled WGS sequence"/>
</dbReference>
<evidence type="ECO:0000256" key="1">
    <source>
        <dbReference type="ARBA" id="ARBA00010574"/>
    </source>
</evidence>
<dbReference type="NCBIfam" id="TIGR00090">
    <property type="entry name" value="rsfS_iojap_ybeB"/>
    <property type="match status" value="1"/>
</dbReference>
<evidence type="ECO:0000313" key="3">
    <source>
        <dbReference type="Proteomes" id="UP000823612"/>
    </source>
</evidence>
<reference evidence="2" key="1">
    <citation type="submission" date="2020-10" db="EMBL/GenBank/DDBJ databases">
        <authorList>
            <person name="Gilroy R."/>
        </authorList>
    </citation>
    <scope>NUCLEOTIDE SEQUENCE</scope>
    <source>
        <strain evidence="2">2889</strain>
    </source>
</reference>
<accession>A0A9D9DTK8</accession>
<dbReference type="AlphaFoldDB" id="A0A9D9DTK8"/>
<dbReference type="Gene3D" id="3.30.460.10">
    <property type="entry name" value="Beta Polymerase, domain 2"/>
    <property type="match status" value="1"/>
</dbReference>
<evidence type="ECO:0000313" key="2">
    <source>
        <dbReference type="EMBL" id="MBO8433406.1"/>
    </source>
</evidence>
<dbReference type="EMBL" id="JADIMZ010000134">
    <property type="protein sequence ID" value="MBO8433406.1"/>
    <property type="molecule type" value="Genomic_DNA"/>
</dbReference>
<dbReference type="SUPFAM" id="SSF81301">
    <property type="entry name" value="Nucleotidyltransferase"/>
    <property type="match status" value="1"/>
</dbReference>
<dbReference type="Pfam" id="PF02410">
    <property type="entry name" value="RsfS"/>
    <property type="match status" value="1"/>
</dbReference>
<proteinExistence type="inferred from homology"/>
<gene>
    <name evidence="2" type="primary">rsfS</name>
    <name evidence="2" type="ORF">IAB08_08975</name>
</gene>
<dbReference type="PANTHER" id="PTHR21043:SF0">
    <property type="entry name" value="MITOCHONDRIAL ASSEMBLY OF RIBOSOMAL LARGE SUBUNIT PROTEIN 1"/>
    <property type="match status" value="1"/>
</dbReference>
<dbReference type="InterPro" id="IPR004394">
    <property type="entry name" value="Iojap/RsfS/C7orf30"/>
</dbReference>
<dbReference type="GO" id="GO:0043023">
    <property type="term" value="F:ribosomal large subunit binding"/>
    <property type="evidence" value="ECO:0007669"/>
    <property type="project" value="TreeGrafter"/>
</dbReference>
<reference evidence="2" key="2">
    <citation type="journal article" date="2021" name="PeerJ">
        <title>Extensive microbial diversity within the chicken gut microbiome revealed by metagenomics and culture.</title>
        <authorList>
            <person name="Gilroy R."/>
            <person name="Ravi A."/>
            <person name="Getino M."/>
            <person name="Pursley I."/>
            <person name="Horton D.L."/>
            <person name="Alikhan N.F."/>
            <person name="Baker D."/>
            <person name="Gharbi K."/>
            <person name="Hall N."/>
            <person name="Watson M."/>
            <person name="Adriaenssens E.M."/>
            <person name="Foster-Nyarko E."/>
            <person name="Jarju S."/>
            <person name="Secka A."/>
            <person name="Antonio M."/>
            <person name="Oren A."/>
            <person name="Chaudhuri R.R."/>
            <person name="La Ragione R."/>
            <person name="Hildebrand F."/>
            <person name="Pallen M.J."/>
        </authorList>
    </citation>
    <scope>NUCLEOTIDE SEQUENCE</scope>
    <source>
        <strain evidence="2">2889</strain>
    </source>
</reference>
<dbReference type="GO" id="GO:0017148">
    <property type="term" value="P:negative regulation of translation"/>
    <property type="evidence" value="ECO:0007669"/>
    <property type="project" value="TreeGrafter"/>
</dbReference>